<evidence type="ECO:0000313" key="3">
    <source>
        <dbReference type="Proteomes" id="UP001472677"/>
    </source>
</evidence>
<dbReference type="EMBL" id="JBBPBM010000005">
    <property type="protein sequence ID" value="KAK8584202.1"/>
    <property type="molecule type" value="Genomic_DNA"/>
</dbReference>
<organism evidence="2 3">
    <name type="scientific">Hibiscus sabdariffa</name>
    <name type="common">roselle</name>
    <dbReference type="NCBI Taxonomy" id="183260"/>
    <lineage>
        <taxon>Eukaryota</taxon>
        <taxon>Viridiplantae</taxon>
        <taxon>Streptophyta</taxon>
        <taxon>Embryophyta</taxon>
        <taxon>Tracheophyta</taxon>
        <taxon>Spermatophyta</taxon>
        <taxon>Magnoliopsida</taxon>
        <taxon>eudicotyledons</taxon>
        <taxon>Gunneridae</taxon>
        <taxon>Pentapetalae</taxon>
        <taxon>rosids</taxon>
        <taxon>malvids</taxon>
        <taxon>Malvales</taxon>
        <taxon>Malvaceae</taxon>
        <taxon>Malvoideae</taxon>
        <taxon>Hibiscus</taxon>
    </lineage>
</organism>
<dbReference type="Proteomes" id="UP001472677">
    <property type="component" value="Unassembled WGS sequence"/>
</dbReference>
<evidence type="ECO:0000313" key="2">
    <source>
        <dbReference type="EMBL" id="KAK8584202.1"/>
    </source>
</evidence>
<gene>
    <name evidence="2" type="ORF">V6N12_068449</name>
</gene>
<feature type="region of interest" description="Disordered" evidence="1">
    <location>
        <begin position="57"/>
        <end position="106"/>
    </location>
</feature>
<reference evidence="2 3" key="1">
    <citation type="journal article" date="2024" name="G3 (Bethesda)">
        <title>Genome assembly of Hibiscus sabdariffa L. provides insights into metabolisms of medicinal natural products.</title>
        <authorList>
            <person name="Kim T."/>
        </authorList>
    </citation>
    <scope>NUCLEOTIDE SEQUENCE [LARGE SCALE GENOMIC DNA]</scope>
    <source>
        <strain evidence="2">TK-2024</strain>
        <tissue evidence="2">Old leaves</tissue>
    </source>
</reference>
<protein>
    <submittedName>
        <fullName evidence="2">Uncharacterized protein</fullName>
    </submittedName>
</protein>
<accession>A0ABR2FQ03</accession>
<keyword evidence="3" id="KW-1185">Reference proteome</keyword>
<name>A0ABR2FQ03_9ROSI</name>
<sequence>MMSQHEVGVRIDKMQIVGTMGSKEIVRKDLGVRRQSGVRSPLRPTLVEKVSNVAAEQGFDRSQLRQKPVPSLRSSQESGGDDSRWDVMEDAVEHDIESVEGHGGMS</sequence>
<proteinExistence type="predicted"/>
<evidence type="ECO:0000256" key="1">
    <source>
        <dbReference type="SAM" id="MobiDB-lite"/>
    </source>
</evidence>
<feature type="compositionally biased region" description="Basic and acidic residues" evidence="1">
    <location>
        <begin position="81"/>
        <end position="100"/>
    </location>
</feature>
<comment type="caution">
    <text evidence="2">The sequence shown here is derived from an EMBL/GenBank/DDBJ whole genome shotgun (WGS) entry which is preliminary data.</text>
</comment>